<evidence type="ECO:0000256" key="1">
    <source>
        <dbReference type="ARBA" id="ARBA00022884"/>
    </source>
</evidence>
<dbReference type="VEuPathDB" id="FungiDB:DD237_005384"/>
<evidence type="ECO:0000313" key="4">
    <source>
        <dbReference type="EMBL" id="RMX68374.1"/>
    </source>
</evidence>
<name>A0A3M6VNU7_9STRA</name>
<proteinExistence type="predicted"/>
<protein>
    <recommendedName>
        <fullName evidence="3">Chromatin target of PRMT1 protein C-terminal domain-containing protein</fullName>
    </recommendedName>
</protein>
<dbReference type="EMBL" id="QLLG01000075">
    <property type="protein sequence ID" value="RMX68374.1"/>
    <property type="molecule type" value="Genomic_DNA"/>
</dbReference>
<feature type="compositionally biased region" description="Basic and acidic residues" evidence="2">
    <location>
        <begin position="76"/>
        <end position="132"/>
    </location>
</feature>
<gene>
    <name evidence="4" type="ORF">DD238_005279</name>
</gene>
<sequence length="148" mass="16395">MVRGRGGRSSNGNGGRNRATPYEGAREGRSRRRGGGGGGESKGRAKGGRHSRRGGDKPKSKTAEELDAEMDSYWGKSEEHAAKKLDSDMDNYWKNKDEKSKTDEDKKEDTVDGDKNVNKVVNKEMEDKKQEELVAQEIAPVTEKPVKE</sequence>
<feature type="region of interest" description="Disordered" evidence="2">
    <location>
        <begin position="1"/>
        <end position="148"/>
    </location>
</feature>
<reference evidence="4 5" key="1">
    <citation type="submission" date="2018-06" db="EMBL/GenBank/DDBJ databases">
        <title>Comparative genomics of downy mildews reveals potential adaptations to biotrophy.</title>
        <authorList>
            <person name="Fletcher K."/>
            <person name="Klosterman S.J."/>
            <person name="Derevnina L."/>
            <person name="Martin F."/>
            <person name="Koike S."/>
            <person name="Reyes Chin-Wo S."/>
            <person name="Mou B."/>
            <person name="Michelmore R."/>
        </authorList>
    </citation>
    <scope>NUCLEOTIDE SEQUENCE [LARGE SCALE GENOMIC DNA]</scope>
    <source>
        <strain evidence="4 5">R14</strain>
    </source>
</reference>
<feature type="compositionally biased region" description="Basic and acidic residues" evidence="2">
    <location>
        <begin position="53"/>
        <end position="64"/>
    </location>
</feature>
<organism evidence="4 5">
    <name type="scientific">Peronospora effusa</name>
    <dbReference type="NCBI Taxonomy" id="542832"/>
    <lineage>
        <taxon>Eukaryota</taxon>
        <taxon>Sar</taxon>
        <taxon>Stramenopiles</taxon>
        <taxon>Oomycota</taxon>
        <taxon>Peronosporomycetes</taxon>
        <taxon>Peronosporales</taxon>
        <taxon>Peronosporaceae</taxon>
        <taxon>Peronospora</taxon>
    </lineage>
</organism>
<keyword evidence="1" id="KW-0694">RNA-binding</keyword>
<dbReference type="InterPro" id="IPR025715">
    <property type="entry name" value="FoP_C"/>
</dbReference>
<dbReference type="Proteomes" id="UP000282087">
    <property type="component" value="Unassembled WGS sequence"/>
</dbReference>
<dbReference type="AlphaFoldDB" id="A0A3M6VNU7"/>
<keyword evidence="5" id="KW-1185">Reference proteome</keyword>
<comment type="caution">
    <text evidence="4">The sequence shown here is derived from an EMBL/GenBank/DDBJ whole genome shotgun (WGS) entry which is preliminary data.</text>
</comment>
<dbReference type="GO" id="GO:0003723">
    <property type="term" value="F:RNA binding"/>
    <property type="evidence" value="ECO:0007669"/>
    <property type="project" value="UniProtKB-KW"/>
</dbReference>
<accession>A0A3M6VNU7</accession>
<evidence type="ECO:0000313" key="5">
    <source>
        <dbReference type="Proteomes" id="UP000282087"/>
    </source>
</evidence>
<evidence type="ECO:0000256" key="2">
    <source>
        <dbReference type="SAM" id="MobiDB-lite"/>
    </source>
</evidence>
<dbReference type="Pfam" id="PF13865">
    <property type="entry name" value="FoP_duplication"/>
    <property type="match status" value="1"/>
</dbReference>
<feature type="domain" description="Chromatin target of PRMT1 protein C-terminal" evidence="3">
    <location>
        <begin position="6"/>
        <end position="99"/>
    </location>
</feature>
<dbReference type="SMART" id="SM01218">
    <property type="entry name" value="FoP_duplication"/>
    <property type="match status" value="1"/>
</dbReference>
<evidence type="ECO:0000259" key="3">
    <source>
        <dbReference type="SMART" id="SM01218"/>
    </source>
</evidence>